<evidence type="ECO:0000256" key="13">
    <source>
        <dbReference type="PROSITE-ProRule" id="PRU00391"/>
    </source>
</evidence>
<evidence type="ECO:0000259" key="15">
    <source>
        <dbReference type="PROSITE" id="PS51068"/>
    </source>
</evidence>
<dbReference type="Pfam" id="PF01149">
    <property type="entry name" value="Fapy_DNA_glyco"/>
    <property type="match status" value="1"/>
</dbReference>
<feature type="domain" description="FPG-type" evidence="14">
    <location>
        <begin position="219"/>
        <end position="266"/>
    </location>
</feature>
<dbReference type="Pfam" id="PF06831">
    <property type="entry name" value="H2TH"/>
    <property type="match status" value="1"/>
</dbReference>
<dbReference type="InterPro" id="IPR044090">
    <property type="entry name" value="Nei2_N"/>
</dbReference>
<evidence type="ECO:0000256" key="11">
    <source>
        <dbReference type="ARBA" id="ARBA00023268"/>
    </source>
</evidence>
<dbReference type="GO" id="GO:0140078">
    <property type="term" value="F:class I DNA-(apurinic or apyrimidinic site) endonuclease activity"/>
    <property type="evidence" value="ECO:0007669"/>
    <property type="project" value="UniProtKB-EC"/>
</dbReference>
<keyword evidence="9" id="KW-0234">DNA repair</keyword>
<keyword evidence="5 13" id="KW-0863">Zinc-finger</keyword>
<keyword evidence="8" id="KW-0238">DNA-binding</keyword>
<dbReference type="SUPFAM" id="SSF46946">
    <property type="entry name" value="S13-like H2TH domain"/>
    <property type="match status" value="1"/>
</dbReference>
<evidence type="ECO:0000256" key="9">
    <source>
        <dbReference type="ARBA" id="ARBA00023204"/>
    </source>
</evidence>
<dbReference type="InterPro" id="IPR015886">
    <property type="entry name" value="H2TH_FPG"/>
</dbReference>
<accession>A0A916UC31</accession>
<dbReference type="RefSeq" id="WP_188674219.1">
    <property type="nucleotide sequence ID" value="NZ_BMJH01000002.1"/>
</dbReference>
<comment type="similarity">
    <text evidence="1">Belongs to the FPG family.</text>
</comment>
<name>A0A916UC31_9ACTN</name>
<evidence type="ECO:0000256" key="8">
    <source>
        <dbReference type="ARBA" id="ARBA00023125"/>
    </source>
</evidence>
<reference evidence="16" key="1">
    <citation type="journal article" date="2014" name="Int. J. Syst. Evol. Microbiol.">
        <title>Complete genome sequence of Corynebacterium casei LMG S-19264T (=DSM 44701T), isolated from a smear-ripened cheese.</title>
        <authorList>
            <consortium name="US DOE Joint Genome Institute (JGI-PGF)"/>
            <person name="Walter F."/>
            <person name="Albersmeier A."/>
            <person name="Kalinowski J."/>
            <person name="Ruckert C."/>
        </authorList>
    </citation>
    <scope>NUCLEOTIDE SEQUENCE</scope>
    <source>
        <strain evidence="16">CGMCC 1.15478</strain>
    </source>
</reference>
<protein>
    <recommendedName>
        <fullName evidence="2">DNA-(apurinic or apyrimidinic site) lyase</fullName>
        <ecNumber evidence="2">4.2.99.18</ecNumber>
    </recommendedName>
</protein>
<sequence>MPEGDTVFRTATALRAALEGEVLTRCEFRVPRYATVNFSGSRVDRVWPYGKHLFIQVGDHVIHSHLKMEGTWHTYPKQARWRKPAWQARVVLENDAWQAIGFSLGFVRIIPFAGVDAVTDKLGPDILGPDWDAAEAVRRMSEAADVPIGVALLDQSILAGVGNVYRSEVCFLRGIDPVTPVRSVNVSSVVDLAARMLVANKNRSMRCTTGNLRAGQQLWVYGRDRKPCRRCGTVVERRIIGAKGYESSTVPNADDRLVFVCPQCQVCNITAAR</sequence>
<keyword evidence="10" id="KW-0456">Lyase</keyword>
<dbReference type="Gene3D" id="1.10.8.50">
    <property type="match status" value="1"/>
</dbReference>
<dbReference type="AlphaFoldDB" id="A0A916UC31"/>
<dbReference type="InterPro" id="IPR010979">
    <property type="entry name" value="Ribosomal_uS13-like_H2TH"/>
</dbReference>
<comment type="caution">
    <text evidence="16">The sequence shown here is derived from an EMBL/GenBank/DDBJ whole genome shotgun (WGS) entry which is preliminary data.</text>
</comment>
<dbReference type="CDD" id="cd08971">
    <property type="entry name" value="AcNei2_N"/>
    <property type="match status" value="1"/>
</dbReference>
<evidence type="ECO:0000256" key="3">
    <source>
        <dbReference type="ARBA" id="ARBA00022723"/>
    </source>
</evidence>
<evidence type="ECO:0000256" key="5">
    <source>
        <dbReference type="ARBA" id="ARBA00022771"/>
    </source>
</evidence>
<dbReference type="Gene3D" id="3.20.190.10">
    <property type="entry name" value="MutM-like, N-terminal"/>
    <property type="match status" value="1"/>
</dbReference>
<dbReference type="GO" id="GO:0008270">
    <property type="term" value="F:zinc ion binding"/>
    <property type="evidence" value="ECO:0007669"/>
    <property type="project" value="UniProtKB-KW"/>
</dbReference>
<evidence type="ECO:0000256" key="2">
    <source>
        <dbReference type="ARBA" id="ARBA00012720"/>
    </source>
</evidence>
<dbReference type="InterPro" id="IPR012319">
    <property type="entry name" value="FPG_cat"/>
</dbReference>
<dbReference type="EMBL" id="BMJH01000002">
    <property type="protein sequence ID" value="GGC68208.1"/>
    <property type="molecule type" value="Genomic_DNA"/>
</dbReference>
<evidence type="ECO:0000256" key="1">
    <source>
        <dbReference type="ARBA" id="ARBA00009409"/>
    </source>
</evidence>
<keyword evidence="4" id="KW-0227">DNA damage</keyword>
<keyword evidence="12" id="KW-0326">Glycosidase</keyword>
<dbReference type="SMART" id="SM00898">
    <property type="entry name" value="Fapy_DNA_glyco"/>
    <property type="match status" value="1"/>
</dbReference>
<evidence type="ECO:0000256" key="6">
    <source>
        <dbReference type="ARBA" id="ARBA00022801"/>
    </source>
</evidence>
<keyword evidence="3" id="KW-0479">Metal-binding</keyword>
<proteinExistence type="inferred from homology"/>
<dbReference type="PANTHER" id="PTHR42697:SF1">
    <property type="entry name" value="ENDONUCLEASE 8"/>
    <property type="match status" value="1"/>
</dbReference>
<keyword evidence="16" id="KW-0540">Nuclease</keyword>
<dbReference type="SUPFAM" id="SSF57716">
    <property type="entry name" value="Glucocorticoid receptor-like (DNA-binding domain)"/>
    <property type="match status" value="1"/>
</dbReference>
<evidence type="ECO:0000256" key="7">
    <source>
        <dbReference type="ARBA" id="ARBA00022833"/>
    </source>
</evidence>
<dbReference type="GO" id="GO:0000703">
    <property type="term" value="F:oxidized pyrimidine nucleobase lesion DNA N-glycosylase activity"/>
    <property type="evidence" value="ECO:0007669"/>
    <property type="project" value="TreeGrafter"/>
</dbReference>
<feature type="domain" description="Formamidopyrimidine-DNA glycosylase catalytic" evidence="15">
    <location>
        <begin position="2"/>
        <end position="113"/>
    </location>
</feature>
<keyword evidence="16" id="KW-0255">Endonuclease</keyword>
<evidence type="ECO:0000313" key="16">
    <source>
        <dbReference type="EMBL" id="GGC68208.1"/>
    </source>
</evidence>
<dbReference type="PANTHER" id="PTHR42697">
    <property type="entry name" value="ENDONUCLEASE 8"/>
    <property type="match status" value="1"/>
</dbReference>
<dbReference type="SMART" id="SM01232">
    <property type="entry name" value="H2TH"/>
    <property type="match status" value="1"/>
</dbReference>
<dbReference type="PROSITE" id="PS51068">
    <property type="entry name" value="FPG_CAT"/>
    <property type="match status" value="1"/>
</dbReference>
<dbReference type="GO" id="GO:0003684">
    <property type="term" value="F:damaged DNA binding"/>
    <property type="evidence" value="ECO:0007669"/>
    <property type="project" value="InterPro"/>
</dbReference>
<evidence type="ECO:0000256" key="12">
    <source>
        <dbReference type="ARBA" id="ARBA00023295"/>
    </source>
</evidence>
<dbReference type="InterPro" id="IPR000214">
    <property type="entry name" value="Znf_DNA_glyclase/AP_lyase"/>
</dbReference>
<dbReference type="EC" id="4.2.99.18" evidence="2"/>
<dbReference type="Proteomes" id="UP000641514">
    <property type="component" value="Unassembled WGS sequence"/>
</dbReference>
<reference evidence="16" key="2">
    <citation type="submission" date="2020-09" db="EMBL/GenBank/DDBJ databases">
        <authorList>
            <person name="Sun Q."/>
            <person name="Zhou Y."/>
        </authorList>
    </citation>
    <scope>NUCLEOTIDE SEQUENCE</scope>
    <source>
        <strain evidence="16">CGMCC 1.15478</strain>
    </source>
</reference>
<gene>
    <name evidence="16" type="ORF">GCM10011410_21160</name>
</gene>
<evidence type="ECO:0000256" key="4">
    <source>
        <dbReference type="ARBA" id="ARBA00022763"/>
    </source>
</evidence>
<keyword evidence="17" id="KW-1185">Reference proteome</keyword>
<dbReference type="InterPro" id="IPR035937">
    <property type="entry name" value="FPG_N"/>
</dbReference>
<organism evidence="16 17">
    <name type="scientific">Hoyosella rhizosphaerae</name>
    <dbReference type="NCBI Taxonomy" id="1755582"/>
    <lineage>
        <taxon>Bacteria</taxon>
        <taxon>Bacillati</taxon>
        <taxon>Actinomycetota</taxon>
        <taxon>Actinomycetes</taxon>
        <taxon>Mycobacteriales</taxon>
        <taxon>Hoyosellaceae</taxon>
        <taxon>Hoyosella</taxon>
    </lineage>
</organism>
<dbReference type="PROSITE" id="PS51066">
    <property type="entry name" value="ZF_FPG_2"/>
    <property type="match status" value="1"/>
</dbReference>
<dbReference type="GO" id="GO:0006284">
    <property type="term" value="P:base-excision repair"/>
    <property type="evidence" value="ECO:0007669"/>
    <property type="project" value="InterPro"/>
</dbReference>
<keyword evidence="7" id="KW-0862">Zinc</keyword>
<evidence type="ECO:0000256" key="10">
    <source>
        <dbReference type="ARBA" id="ARBA00023239"/>
    </source>
</evidence>
<evidence type="ECO:0000313" key="17">
    <source>
        <dbReference type="Proteomes" id="UP000641514"/>
    </source>
</evidence>
<evidence type="ECO:0000259" key="14">
    <source>
        <dbReference type="PROSITE" id="PS51066"/>
    </source>
</evidence>
<keyword evidence="11" id="KW-0511">Multifunctional enzyme</keyword>
<keyword evidence="6" id="KW-0378">Hydrolase</keyword>
<dbReference type="SUPFAM" id="SSF81624">
    <property type="entry name" value="N-terminal domain of MutM-like DNA repair proteins"/>
    <property type="match status" value="1"/>
</dbReference>